<dbReference type="Gene3D" id="3.30.450.20">
    <property type="entry name" value="PAS domain"/>
    <property type="match status" value="2"/>
</dbReference>
<feature type="domain" description="PAS" evidence="1">
    <location>
        <begin position="23"/>
        <end position="68"/>
    </location>
</feature>
<dbReference type="PANTHER" id="PTHR44757">
    <property type="entry name" value="DIGUANYLATE CYCLASE DGCP"/>
    <property type="match status" value="1"/>
</dbReference>
<accession>F5RCS1</accession>
<dbReference type="SUPFAM" id="SSF55874">
    <property type="entry name" value="ATPase domain of HSP90 chaperone/DNA topoisomerase II/histidine kinase"/>
    <property type="match status" value="1"/>
</dbReference>
<dbReference type="Pfam" id="PF07568">
    <property type="entry name" value="HisKA_2"/>
    <property type="match status" value="1"/>
</dbReference>
<dbReference type="InterPro" id="IPR011495">
    <property type="entry name" value="Sig_transdc_His_kin_sub2_dim/P"/>
</dbReference>
<dbReference type="Gene3D" id="3.30.565.10">
    <property type="entry name" value="Histidine kinase-like ATPase, C-terminal domain"/>
    <property type="match status" value="1"/>
</dbReference>
<dbReference type="InterPro" id="IPR000014">
    <property type="entry name" value="PAS"/>
</dbReference>
<dbReference type="InterPro" id="IPR013655">
    <property type="entry name" value="PAS_fold_3"/>
</dbReference>
<dbReference type="eggNOG" id="COG3920">
    <property type="taxonomic scope" value="Bacteria"/>
</dbReference>
<proteinExistence type="predicted"/>
<dbReference type="InterPro" id="IPR036890">
    <property type="entry name" value="HATPase_C_sf"/>
</dbReference>
<evidence type="ECO:0000259" key="2">
    <source>
        <dbReference type="PROSITE" id="PS50113"/>
    </source>
</evidence>
<dbReference type="InterPro" id="IPR000700">
    <property type="entry name" value="PAS-assoc_C"/>
</dbReference>
<dbReference type="AlphaFoldDB" id="F5RCS1"/>
<protein>
    <recommendedName>
        <fullName evidence="5">Signal transduction histidine kinase</fullName>
    </recommendedName>
</protein>
<dbReference type="Pfam" id="PF13426">
    <property type="entry name" value="PAS_9"/>
    <property type="match status" value="1"/>
</dbReference>
<sequence>MQGEVQLGPHYPKDIIRPGWQTLFDGVPDALFLVSLDGEMLDANAAAEALLGYRRDELSGRPVSHFHPASETARIADAFDLLRTTGSARYDDGLIVARDGEIIPVDVSGARIRLDGADHVIAVVRDIRARKQAEAEMQAAQERFYLLAEHIREIFWVSNPQTGRIHYASPAFSELTALSGLPGQDDIALWRTLIAPPDRTRFDAFLAAQSRGESAQIEVRMAAPDGQILWLHCRAFPWQPQGGQVQVAGVAEDITVRKRAEAQMLAQAERQSETLVREAHHRMKNSLQGVVGLLRRCAGQHPGLASALTGAISQVRSIAVIHELQGSHPGEPLVLGELLRMIAGSIEGLFQSSVQLEVNDRSGDTRILADAETVPLAIVLNELLMNAVKHHRGDDHDPEGIRIDLSLCGEGALIVIGNHGHLPDGFDFQARCHLGQGLELLAALLPPEHTELTYRQHADRVQAHLLLRPPIITL</sequence>
<dbReference type="InterPro" id="IPR001610">
    <property type="entry name" value="PAC"/>
</dbReference>
<evidence type="ECO:0000313" key="4">
    <source>
        <dbReference type="Proteomes" id="UP000005019"/>
    </source>
</evidence>
<dbReference type="SMART" id="SM00086">
    <property type="entry name" value="PAC"/>
    <property type="match status" value="2"/>
</dbReference>
<dbReference type="PANTHER" id="PTHR44757:SF2">
    <property type="entry name" value="BIOFILM ARCHITECTURE MAINTENANCE PROTEIN MBAA"/>
    <property type="match status" value="1"/>
</dbReference>
<dbReference type="SMART" id="SM00091">
    <property type="entry name" value="PAS"/>
    <property type="match status" value="2"/>
</dbReference>
<dbReference type="EMBL" id="AFHG01000049">
    <property type="protein sequence ID" value="EGK71572.1"/>
    <property type="molecule type" value="Genomic_DNA"/>
</dbReference>
<dbReference type="eggNOG" id="COG2199">
    <property type="taxonomic scope" value="Bacteria"/>
</dbReference>
<dbReference type="InterPro" id="IPR035965">
    <property type="entry name" value="PAS-like_dom_sf"/>
</dbReference>
<dbReference type="STRING" id="1000565.METUNv1_02076"/>
<dbReference type="NCBIfam" id="TIGR00229">
    <property type="entry name" value="sensory_box"/>
    <property type="match status" value="2"/>
</dbReference>
<gene>
    <name evidence="3" type="ORF">METUNv1_02076</name>
</gene>
<dbReference type="PROSITE" id="PS50112">
    <property type="entry name" value="PAS"/>
    <property type="match status" value="1"/>
</dbReference>
<comment type="caution">
    <text evidence="3">The sequence shown here is derived from an EMBL/GenBank/DDBJ whole genome shotgun (WGS) entry which is preliminary data.</text>
</comment>
<feature type="domain" description="PAC" evidence="2">
    <location>
        <begin position="215"/>
        <end position="266"/>
    </location>
</feature>
<dbReference type="InterPro" id="IPR052155">
    <property type="entry name" value="Biofilm_reg_signaling"/>
</dbReference>
<dbReference type="CDD" id="cd00130">
    <property type="entry name" value="PAS"/>
    <property type="match status" value="2"/>
</dbReference>
<name>F5RCS1_METUF</name>
<keyword evidence="4" id="KW-1185">Reference proteome</keyword>
<dbReference type="Pfam" id="PF08447">
    <property type="entry name" value="PAS_3"/>
    <property type="match status" value="1"/>
</dbReference>
<dbReference type="PROSITE" id="PS50113">
    <property type="entry name" value="PAC"/>
    <property type="match status" value="2"/>
</dbReference>
<evidence type="ECO:0008006" key="5">
    <source>
        <dbReference type="Google" id="ProtNLM"/>
    </source>
</evidence>
<dbReference type="Proteomes" id="UP000005019">
    <property type="component" value="Unassembled WGS sequence"/>
</dbReference>
<evidence type="ECO:0000313" key="3">
    <source>
        <dbReference type="EMBL" id="EGK71572.1"/>
    </source>
</evidence>
<feature type="domain" description="PAC" evidence="2">
    <location>
        <begin position="89"/>
        <end position="139"/>
    </location>
</feature>
<evidence type="ECO:0000259" key="1">
    <source>
        <dbReference type="PROSITE" id="PS50112"/>
    </source>
</evidence>
<organism evidence="3 4">
    <name type="scientific">Methyloversatilis universalis (strain ATCC BAA-1314 / DSM 25237 / JCM 13912 / CCUG 52030 / FAM5)</name>
    <dbReference type="NCBI Taxonomy" id="1000565"/>
    <lineage>
        <taxon>Bacteria</taxon>
        <taxon>Pseudomonadati</taxon>
        <taxon>Pseudomonadota</taxon>
        <taxon>Betaproteobacteria</taxon>
        <taxon>Nitrosomonadales</taxon>
        <taxon>Sterolibacteriaceae</taxon>
        <taxon>Methyloversatilis</taxon>
    </lineage>
</organism>
<dbReference type="SUPFAM" id="SSF55785">
    <property type="entry name" value="PYP-like sensor domain (PAS domain)"/>
    <property type="match status" value="2"/>
</dbReference>
<reference evidence="3 4" key="1">
    <citation type="journal article" date="2011" name="J. Bacteriol.">
        <title>Genome sequence of Methyloversatilis universalis FAM5T, a methylotrophic representative of the order Rhodocyclales.</title>
        <authorList>
            <person name="Kittichotirat W."/>
            <person name="Good N.M."/>
            <person name="Hall R."/>
            <person name="Bringel F."/>
            <person name="Lajus A."/>
            <person name="Medigue C."/>
            <person name="Smalley N.E."/>
            <person name="Beck D."/>
            <person name="Bumgarner R."/>
            <person name="Vuilleumier S."/>
            <person name="Kalyuzhnaya M.G."/>
        </authorList>
    </citation>
    <scope>NUCLEOTIDE SEQUENCE [LARGE SCALE GENOMIC DNA]</scope>
    <source>
        <strain evidence="4">ATCC BAA-1314 / JCM 13912 / FAM5</strain>
    </source>
</reference>